<comment type="caution">
    <text evidence="2">The sequence shown here is derived from an EMBL/GenBank/DDBJ whole genome shotgun (WGS) entry which is preliminary data.</text>
</comment>
<organism evidence="2 3">
    <name type="scientific">Rhizomicrobium palustre</name>
    <dbReference type="NCBI Taxonomy" id="189966"/>
    <lineage>
        <taxon>Bacteria</taxon>
        <taxon>Pseudomonadati</taxon>
        <taxon>Pseudomonadota</taxon>
        <taxon>Alphaproteobacteria</taxon>
        <taxon>Micropepsales</taxon>
        <taxon>Micropepsaceae</taxon>
        <taxon>Rhizomicrobium</taxon>
    </lineage>
</organism>
<reference evidence="2 3" key="1">
    <citation type="submission" date="2020-03" db="EMBL/GenBank/DDBJ databases">
        <title>Genomic Encyclopedia of Type Strains, Phase IV (KMG-IV): sequencing the most valuable type-strain genomes for metagenomic binning, comparative biology and taxonomic classification.</title>
        <authorList>
            <person name="Goeker M."/>
        </authorList>
    </citation>
    <scope>NUCLEOTIDE SEQUENCE [LARGE SCALE GENOMIC DNA]</scope>
    <source>
        <strain evidence="2 3">DSM 19867</strain>
    </source>
</reference>
<dbReference type="Proteomes" id="UP000570514">
    <property type="component" value="Unassembled WGS sequence"/>
</dbReference>
<evidence type="ECO:0000313" key="2">
    <source>
        <dbReference type="EMBL" id="NIK90209.1"/>
    </source>
</evidence>
<keyword evidence="1" id="KW-0472">Membrane</keyword>
<evidence type="ECO:0000313" key="3">
    <source>
        <dbReference type="Proteomes" id="UP000570514"/>
    </source>
</evidence>
<accession>A0A846N3X5</accession>
<proteinExistence type="predicted"/>
<keyword evidence="1" id="KW-1133">Transmembrane helix</keyword>
<keyword evidence="3" id="KW-1185">Reference proteome</keyword>
<gene>
    <name evidence="2" type="ORF">FHS83_003527</name>
</gene>
<protein>
    <submittedName>
        <fullName evidence="2">Uncharacterized protein</fullName>
    </submittedName>
</protein>
<keyword evidence="1" id="KW-0812">Transmembrane</keyword>
<dbReference type="EMBL" id="JAASRM010000001">
    <property type="protein sequence ID" value="NIK90209.1"/>
    <property type="molecule type" value="Genomic_DNA"/>
</dbReference>
<name>A0A846N3X5_9PROT</name>
<sequence length="190" mass="21540">MRNAVPPYERFYALGIALALQVAAVVLLMHSLPRQQIESTAKKDGTQIVFLPVLPPPVLKKRDRRPQKGRYQAPPFVNPYTFDQRAFRGQLANTLTLALSACDIDHLEMETDEIKSACQRIGSFIHHDPEHFGMTSDVADPRHWATELLRRESPVLMPCMSPSGVKVDLICVGRLLFEGYDPEKRARYNN</sequence>
<dbReference type="RefSeq" id="WP_167084566.1">
    <property type="nucleotide sequence ID" value="NZ_BAAADC010000001.1"/>
</dbReference>
<feature type="transmembrane region" description="Helical" evidence="1">
    <location>
        <begin position="12"/>
        <end position="32"/>
    </location>
</feature>
<evidence type="ECO:0000256" key="1">
    <source>
        <dbReference type="SAM" id="Phobius"/>
    </source>
</evidence>
<dbReference type="AlphaFoldDB" id="A0A846N3X5"/>